<dbReference type="HOGENOM" id="CLU_2565179_0_0_1"/>
<dbReference type="AlphaFoldDB" id="J3LM43"/>
<keyword evidence="1" id="KW-0472">Membrane</keyword>
<feature type="transmembrane region" description="Helical" evidence="1">
    <location>
        <begin position="39"/>
        <end position="57"/>
    </location>
</feature>
<evidence type="ECO:0000313" key="3">
    <source>
        <dbReference type="Proteomes" id="UP000006038"/>
    </source>
</evidence>
<organism evidence="2">
    <name type="scientific">Oryza brachyantha</name>
    <name type="common">malo sina</name>
    <dbReference type="NCBI Taxonomy" id="4533"/>
    <lineage>
        <taxon>Eukaryota</taxon>
        <taxon>Viridiplantae</taxon>
        <taxon>Streptophyta</taxon>
        <taxon>Embryophyta</taxon>
        <taxon>Tracheophyta</taxon>
        <taxon>Spermatophyta</taxon>
        <taxon>Magnoliopsida</taxon>
        <taxon>Liliopsida</taxon>
        <taxon>Poales</taxon>
        <taxon>Poaceae</taxon>
        <taxon>BOP clade</taxon>
        <taxon>Oryzoideae</taxon>
        <taxon>Oryzeae</taxon>
        <taxon>Oryzinae</taxon>
        <taxon>Oryza</taxon>
    </lineage>
</organism>
<keyword evidence="1" id="KW-1133">Transmembrane helix</keyword>
<reference evidence="2" key="1">
    <citation type="journal article" date="2013" name="Nat. Commun.">
        <title>Whole-genome sequencing of Oryza brachyantha reveals mechanisms underlying Oryza genome evolution.</title>
        <authorList>
            <person name="Chen J."/>
            <person name="Huang Q."/>
            <person name="Gao D."/>
            <person name="Wang J."/>
            <person name="Lang Y."/>
            <person name="Liu T."/>
            <person name="Li B."/>
            <person name="Bai Z."/>
            <person name="Luis Goicoechea J."/>
            <person name="Liang C."/>
            <person name="Chen C."/>
            <person name="Zhang W."/>
            <person name="Sun S."/>
            <person name="Liao Y."/>
            <person name="Zhang X."/>
            <person name="Yang L."/>
            <person name="Song C."/>
            <person name="Wang M."/>
            <person name="Shi J."/>
            <person name="Liu G."/>
            <person name="Liu J."/>
            <person name="Zhou H."/>
            <person name="Zhou W."/>
            <person name="Yu Q."/>
            <person name="An N."/>
            <person name="Chen Y."/>
            <person name="Cai Q."/>
            <person name="Wang B."/>
            <person name="Liu B."/>
            <person name="Min J."/>
            <person name="Huang Y."/>
            <person name="Wu H."/>
            <person name="Li Z."/>
            <person name="Zhang Y."/>
            <person name="Yin Y."/>
            <person name="Song W."/>
            <person name="Jiang J."/>
            <person name="Jackson S.A."/>
            <person name="Wing R.A."/>
            <person name="Wang J."/>
            <person name="Chen M."/>
        </authorList>
    </citation>
    <scope>NUCLEOTIDE SEQUENCE [LARGE SCALE GENOMIC DNA]</scope>
    <source>
        <strain evidence="2">cv. IRGC 101232</strain>
    </source>
</reference>
<accession>J3LM43</accession>
<evidence type="ECO:0000256" key="1">
    <source>
        <dbReference type="SAM" id="Phobius"/>
    </source>
</evidence>
<protein>
    <submittedName>
        <fullName evidence="2">Uncharacterized protein</fullName>
    </submittedName>
</protein>
<keyword evidence="3" id="KW-1185">Reference proteome</keyword>
<name>J3LM43_ORYBR</name>
<dbReference type="Gramene" id="OB03G21190.1">
    <property type="protein sequence ID" value="OB03G21190.1"/>
    <property type="gene ID" value="OB03G21190"/>
</dbReference>
<dbReference type="EnsemblPlants" id="OB03G21190.1">
    <property type="protein sequence ID" value="OB03G21190.1"/>
    <property type="gene ID" value="OB03G21190"/>
</dbReference>
<evidence type="ECO:0000313" key="2">
    <source>
        <dbReference type="EnsemblPlants" id="OB03G21190.1"/>
    </source>
</evidence>
<keyword evidence="1" id="KW-0812">Transmembrane</keyword>
<reference evidence="2" key="2">
    <citation type="submission" date="2013-04" db="UniProtKB">
        <authorList>
            <consortium name="EnsemblPlants"/>
        </authorList>
    </citation>
    <scope>IDENTIFICATION</scope>
</reference>
<sequence length="82" mass="9051">TTTTASADPRERNRARKRASSLLCLPFISRLAPLQPATHLPFFLSSFLSLFSFCLFLRRFFYRATPASVSSSSAAPVPVVIS</sequence>
<proteinExistence type="predicted"/>
<dbReference type="Proteomes" id="UP000006038">
    <property type="component" value="Chromosome 3"/>
</dbReference>